<dbReference type="InterPro" id="IPR003115">
    <property type="entry name" value="ParB_N"/>
</dbReference>
<gene>
    <name evidence="4" type="ORF">IAC61_00275</name>
</gene>
<dbReference type="EMBL" id="JADINA010000002">
    <property type="protein sequence ID" value="MBO8425739.1"/>
    <property type="molecule type" value="Genomic_DNA"/>
</dbReference>
<dbReference type="SUPFAM" id="SSF110849">
    <property type="entry name" value="ParB/Sulfiredoxin"/>
    <property type="match status" value="1"/>
</dbReference>
<keyword evidence="2" id="KW-0159">Chromosome partition</keyword>
<dbReference type="InterPro" id="IPR041468">
    <property type="entry name" value="HTH_ParB/Spo0J"/>
</dbReference>
<dbReference type="GO" id="GO:0005694">
    <property type="term" value="C:chromosome"/>
    <property type="evidence" value="ECO:0007669"/>
    <property type="project" value="TreeGrafter"/>
</dbReference>
<evidence type="ECO:0000256" key="2">
    <source>
        <dbReference type="ARBA" id="ARBA00022829"/>
    </source>
</evidence>
<dbReference type="PANTHER" id="PTHR33375:SF1">
    <property type="entry name" value="CHROMOSOME-PARTITIONING PROTEIN PARB-RELATED"/>
    <property type="match status" value="1"/>
</dbReference>
<dbReference type="GO" id="GO:0003677">
    <property type="term" value="F:DNA binding"/>
    <property type="evidence" value="ECO:0007669"/>
    <property type="project" value="InterPro"/>
</dbReference>
<feature type="domain" description="ParB-like N-terminal" evidence="3">
    <location>
        <begin position="37"/>
        <end position="127"/>
    </location>
</feature>
<dbReference type="Gene3D" id="1.10.10.2830">
    <property type="match status" value="1"/>
</dbReference>
<protein>
    <submittedName>
        <fullName evidence="4">ParB/RepB/Spo0J family partition protein</fullName>
    </submittedName>
</protein>
<evidence type="ECO:0000313" key="5">
    <source>
        <dbReference type="Proteomes" id="UP000823634"/>
    </source>
</evidence>
<dbReference type="Pfam" id="PF17762">
    <property type="entry name" value="HTH_ParB"/>
    <property type="match status" value="1"/>
</dbReference>
<dbReference type="SUPFAM" id="SSF109709">
    <property type="entry name" value="KorB DNA-binding domain-like"/>
    <property type="match status" value="1"/>
</dbReference>
<dbReference type="Gene3D" id="3.90.1530.30">
    <property type="match status" value="1"/>
</dbReference>
<accession>A0A9D9DDK9</accession>
<dbReference type="PANTHER" id="PTHR33375">
    <property type="entry name" value="CHROMOSOME-PARTITIONING PROTEIN PARB-RELATED"/>
    <property type="match status" value="1"/>
</dbReference>
<dbReference type="InterPro" id="IPR036086">
    <property type="entry name" value="ParB/Sulfiredoxin_sf"/>
</dbReference>
<dbReference type="Pfam" id="PF02195">
    <property type="entry name" value="ParB_N"/>
    <property type="match status" value="1"/>
</dbReference>
<dbReference type="Proteomes" id="UP000823634">
    <property type="component" value="Unassembled WGS sequence"/>
</dbReference>
<proteinExistence type="inferred from homology"/>
<evidence type="ECO:0000259" key="3">
    <source>
        <dbReference type="SMART" id="SM00470"/>
    </source>
</evidence>
<sequence length="279" mass="31146">MARGKKALPKLSELIEKFSQEDVIAVMEKEYQSSPTRLIPSSLIDDTSFVSFVKVSEQTIEAFASGLQEKGFYNPLVVREKAGGRYELVLGRKRFLGAKRAGILSLPCVVLNVGDEEVLLMLLADTRDQRDTNVVELATICKALMDLFHYTQKTLADLTHQSRSQITNILRILSLPSEVLDLISLGELSYGHAKALCSLPPSQIGPLLRKIHDEGLSVRDAEALARDSKSLTESKEEKALLSRYNLCSDVSIQAKSVTFRFASTEDKRKFILKMLKKQK</sequence>
<dbReference type="GO" id="GO:0007059">
    <property type="term" value="P:chromosome segregation"/>
    <property type="evidence" value="ECO:0007669"/>
    <property type="project" value="UniProtKB-KW"/>
</dbReference>
<evidence type="ECO:0000256" key="1">
    <source>
        <dbReference type="ARBA" id="ARBA00006295"/>
    </source>
</evidence>
<dbReference type="AlphaFoldDB" id="A0A9D9DDK9"/>
<evidence type="ECO:0000313" key="4">
    <source>
        <dbReference type="EMBL" id="MBO8425739.1"/>
    </source>
</evidence>
<organism evidence="4 5">
    <name type="scientific">Candidatus Alloenteromonas pullistercoris</name>
    <dbReference type="NCBI Taxonomy" id="2840785"/>
    <lineage>
        <taxon>Bacteria</taxon>
        <taxon>Bacillati</taxon>
        <taxon>Bacillota</taxon>
        <taxon>Bacillota incertae sedis</taxon>
        <taxon>Candidatus Alloenteromonas</taxon>
    </lineage>
</organism>
<dbReference type="SMART" id="SM00470">
    <property type="entry name" value="ParB"/>
    <property type="match status" value="1"/>
</dbReference>
<dbReference type="GO" id="GO:0045881">
    <property type="term" value="P:positive regulation of sporulation resulting in formation of a cellular spore"/>
    <property type="evidence" value="ECO:0007669"/>
    <property type="project" value="TreeGrafter"/>
</dbReference>
<name>A0A9D9DDK9_9FIRM</name>
<reference evidence="4" key="2">
    <citation type="journal article" date="2021" name="PeerJ">
        <title>Extensive microbial diversity within the chicken gut microbiome revealed by metagenomics and culture.</title>
        <authorList>
            <person name="Gilroy R."/>
            <person name="Ravi A."/>
            <person name="Getino M."/>
            <person name="Pursley I."/>
            <person name="Horton D.L."/>
            <person name="Alikhan N.F."/>
            <person name="Baker D."/>
            <person name="Gharbi K."/>
            <person name="Hall N."/>
            <person name="Watson M."/>
            <person name="Adriaenssens E.M."/>
            <person name="Foster-Nyarko E."/>
            <person name="Jarju S."/>
            <person name="Secka A."/>
            <person name="Antonio M."/>
            <person name="Oren A."/>
            <person name="Chaudhuri R.R."/>
            <person name="La Ragione R."/>
            <person name="Hildebrand F."/>
            <person name="Pallen M.J."/>
        </authorList>
    </citation>
    <scope>NUCLEOTIDE SEQUENCE</scope>
    <source>
        <strain evidence="4">17113</strain>
    </source>
</reference>
<reference evidence="4" key="1">
    <citation type="submission" date="2020-10" db="EMBL/GenBank/DDBJ databases">
        <authorList>
            <person name="Gilroy R."/>
        </authorList>
    </citation>
    <scope>NUCLEOTIDE SEQUENCE</scope>
    <source>
        <strain evidence="4">17113</strain>
    </source>
</reference>
<comment type="caution">
    <text evidence="4">The sequence shown here is derived from an EMBL/GenBank/DDBJ whole genome shotgun (WGS) entry which is preliminary data.</text>
</comment>
<dbReference type="InterPro" id="IPR050336">
    <property type="entry name" value="Chromosome_partition/occlusion"/>
</dbReference>
<dbReference type="InterPro" id="IPR004437">
    <property type="entry name" value="ParB/RepB/Spo0J"/>
</dbReference>
<comment type="similarity">
    <text evidence="1">Belongs to the ParB family.</text>
</comment>
<dbReference type="NCBIfam" id="TIGR00180">
    <property type="entry name" value="parB_part"/>
    <property type="match status" value="1"/>
</dbReference>